<keyword evidence="7" id="KW-1185">Reference proteome</keyword>
<sequence>MKKFTLAVAVPKFGEPSQTWVYRQLSSFDRLRTRLVHWGPAKNFSAQRPNLDAVDLSDGADPIFNKNWSKWLDRASHLRDQNFFAPNRRSQAHLKRAFSNIRPDAILCHFGHTALHVLPIADHLQVPLIAHFHGVDLSESFQRNRWYRWSLQKNLRRFRSCVVVGSHQRDVLLELGYPEERIHLIPCGVPTELFKPSDAGFDRRLRFVSVSRLVRNKGVHISLRAFAILAERYPDAEYWIIGDGPEKGMLTDLRNELCLNEKVKFLGNLDELSVMEKLTKCNIFLQHSLQVHGSIEGFGVSVSEASSCCLPVIVTPVGGLTDQVVDGETGLIVPEGDPNAMAAAMCRLSSDTKLMKQMGESGRKRMRLFYDYKNLGRQLEDVILSDVKAGYRNVALETKQ</sequence>
<organism evidence="6 7">
    <name type="scientific">Boseongicola aestuarii</name>
    <dbReference type="NCBI Taxonomy" id="1470561"/>
    <lineage>
        <taxon>Bacteria</taxon>
        <taxon>Pseudomonadati</taxon>
        <taxon>Pseudomonadota</taxon>
        <taxon>Alphaproteobacteria</taxon>
        <taxon>Rhodobacterales</taxon>
        <taxon>Paracoccaceae</taxon>
        <taxon>Boseongicola</taxon>
    </lineage>
</organism>
<dbReference type="PANTHER" id="PTHR12526:SF640">
    <property type="entry name" value="COLANIC ACID BIOSYNTHESIS GLYCOSYLTRANSFERASE WCAL-RELATED"/>
    <property type="match status" value="1"/>
</dbReference>
<gene>
    <name evidence="6" type="primary">pimB</name>
    <name evidence="6" type="ORF">BOA8489_02378</name>
</gene>
<evidence type="ECO:0000256" key="2">
    <source>
        <dbReference type="ARBA" id="ARBA00022676"/>
    </source>
</evidence>
<evidence type="ECO:0000259" key="4">
    <source>
        <dbReference type="Pfam" id="PF00534"/>
    </source>
</evidence>
<comment type="similarity">
    <text evidence="1">Belongs to the glycosyltransferase group 1 family. Glycosyltransferase 4 subfamily.</text>
</comment>
<dbReference type="Gene3D" id="3.40.50.2000">
    <property type="entry name" value="Glycogen Phosphorylase B"/>
    <property type="match status" value="2"/>
</dbReference>
<evidence type="ECO:0000256" key="1">
    <source>
        <dbReference type="ARBA" id="ARBA00009481"/>
    </source>
</evidence>
<dbReference type="PANTHER" id="PTHR12526">
    <property type="entry name" value="GLYCOSYLTRANSFERASE"/>
    <property type="match status" value="1"/>
</dbReference>
<evidence type="ECO:0000259" key="5">
    <source>
        <dbReference type="Pfam" id="PF13439"/>
    </source>
</evidence>
<dbReference type="GO" id="GO:0016757">
    <property type="term" value="F:glycosyltransferase activity"/>
    <property type="evidence" value="ECO:0007669"/>
    <property type="project" value="UniProtKB-KW"/>
</dbReference>
<dbReference type="EMBL" id="FXXQ01000007">
    <property type="protein sequence ID" value="SMX24255.1"/>
    <property type="molecule type" value="Genomic_DNA"/>
</dbReference>
<dbReference type="InterPro" id="IPR001296">
    <property type="entry name" value="Glyco_trans_1"/>
</dbReference>
<protein>
    <submittedName>
        <fullName evidence="6">GDP-mannose-dependent alpha-(1-6)-phosphatidylinositol monomannoside mannosyltransferase</fullName>
        <ecNumber evidence="6">2.4.1.57</ecNumber>
    </submittedName>
</protein>
<accession>A0A238J260</accession>
<name>A0A238J260_9RHOB</name>
<reference evidence="6 7" key="1">
    <citation type="submission" date="2017-05" db="EMBL/GenBank/DDBJ databases">
        <authorList>
            <person name="Song R."/>
            <person name="Chenine A.L."/>
            <person name="Ruprecht R.M."/>
        </authorList>
    </citation>
    <scope>NUCLEOTIDE SEQUENCE [LARGE SCALE GENOMIC DNA]</scope>
    <source>
        <strain evidence="6 7">CECT 8489</strain>
    </source>
</reference>
<keyword evidence="3 6" id="KW-0808">Transferase</keyword>
<keyword evidence="2 6" id="KW-0328">Glycosyltransferase</keyword>
<evidence type="ECO:0000313" key="6">
    <source>
        <dbReference type="EMBL" id="SMX24255.1"/>
    </source>
</evidence>
<dbReference type="InterPro" id="IPR028098">
    <property type="entry name" value="Glyco_trans_4-like_N"/>
</dbReference>
<dbReference type="SUPFAM" id="SSF53756">
    <property type="entry name" value="UDP-Glycosyltransferase/glycogen phosphorylase"/>
    <property type="match status" value="1"/>
</dbReference>
<dbReference type="Pfam" id="PF00534">
    <property type="entry name" value="Glycos_transf_1"/>
    <property type="match status" value="1"/>
</dbReference>
<dbReference type="EC" id="2.4.1.57" evidence="6"/>
<dbReference type="AlphaFoldDB" id="A0A238J260"/>
<evidence type="ECO:0000313" key="7">
    <source>
        <dbReference type="Proteomes" id="UP000201838"/>
    </source>
</evidence>
<dbReference type="RefSeq" id="WP_093974209.1">
    <property type="nucleotide sequence ID" value="NZ_FXXQ01000007.1"/>
</dbReference>
<dbReference type="OrthoDB" id="9790710at2"/>
<evidence type="ECO:0000256" key="3">
    <source>
        <dbReference type="ARBA" id="ARBA00022679"/>
    </source>
</evidence>
<proteinExistence type="inferred from homology"/>
<dbReference type="Pfam" id="PF13439">
    <property type="entry name" value="Glyco_transf_4"/>
    <property type="match status" value="1"/>
</dbReference>
<feature type="domain" description="Glycosyltransferase subfamily 4-like N-terminal" evidence="5">
    <location>
        <begin position="87"/>
        <end position="192"/>
    </location>
</feature>
<feature type="domain" description="Glycosyl transferase family 1" evidence="4">
    <location>
        <begin position="203"/>
        <end position="365"/>
    </location>
</feature>
<dbReference type="Proteomes" id="UP000201838">
    <property type="component" value="Unassembled WGS sequence"/>
</dbReference>